<dbReference type="InterPro" id="IPR045055">
    <property type="entry name" value="DNA2/NAM7-like"/>
</dbReference>
<dbReference type="PROSITE" id="PS51192">
    <property type="entry name" value="HELICASE_ATP_BIND_1"/>
    <property type="match status" value="1"/>
</dbReference>
<dbReference type="Gene3D" id="3.40.50.300">
    <property type="entry name" value="P-loop containing nucleotide triphosphate hydrolases"/>
    <property type="match status" value="2"/>
</dbReference>
<dbReference type="InterPro" id="IPR047187">
    <property type="entry name" value="SF1_C_Upf1"/>
</dbReference>
<keyword evidence="2" id="KW-0547">Nucleotide-binding</keyword>
<proteinExistence type="predicted"/>
<name>A0A6S6UEI0_9BACT</name>
<sequence length="1129" mass="129514">MKNPQLANLLFREFEKVHVLNASYNDKIATLDRLLTAFFVDITRSKNIPFTTMLSRIAFASHEHQVSNALQWRIHQVRKKKKAVLADKANFVESDYLTSLKTATYAIAAFCQTAASPTLRALVDDFNDQTESNNPIEQVERLDECRVMVVDANRKKEYLICKPFAQPETTIYVQYNVTGHNENFNSTIRSINQNFHNQVTVNLIDVVVNKEGVYIPHAFVIEPDYMVDVSSVSECFQNFGASADLYLLKKFSPFSYSVPLMLGNVANFFLDELMTNADVTFVDTFPKAFSLNPLAFATFTDAEILRIYRQSQKHFTNLKTIIKVKLKENNITAKDCYLEPSFYSEKYGIQGRLDIWYKDSTPKSNKTAIIELKSGKPFAPNHLGLSHNHYTQTNLYDLLVRSTFGKKLNSPTYILYSGIDLDHLKPAPPFKSQQYEAMKIRNDIISIEKKLADLDLENLEEVLTILDQLAPEQLPKAKGFVGRDLQNFAQTIRAASPLERLYFLSFISFTAREHQLAKTGEAGKINRNGLAALWLSDYEEKDEAFEVLGFLKVQEDNSGEESPRIHFQRTKQTNALANFRQGDIVVFYPYRKEGDNVLNDQIFKGSVTNIDAETVSVQLRSRQFNHSLFEEDLFWHIEHDMMDSSFKVQYRALYSFLKTKAKNRALLLTLAPPEKVESKKVRLGNPDLSSEQQKVLYKAIASKDYFLLVGPPGTGKTKFMLAEMVRHLLVNTQEQILLLAYTNRAVDEICEAIHLFAEEDYLRIGSKYSTNPHFHGRLFSEQTKDISKRKDLVQKITSHRIFVSTVASIASKASLLQLKQFDTAIIDEASQILEPMLVGMLPYFKRFVLIGDHKQLPAVVLQDKKRSAVENKALNQIGLYNRRNSLFERLYNQARENKWSWAFDQLHHQGRMHEDICRFPSVHFYNNELKLLPAELPISVWQKEALKYKLPSNASQLERQLTQNRMLFFNSSVNRFKNPKTNLDEAQMVGKIISSFDAIYKANNQVLNPEDVGVITPFRAQIAQIRSVLTQHGQNYQNCTIDTVERYQGGAREIIIISLCLNDAYQLESIISLSDDEVVDRKLNVALTRARKHLVLIGNERLMRLDKRYAALIDFIQKAQDQKARKSPL</sequence>
<dbReference type="PANTHER" id="PTHR10887:SF495">
    <property type="entry name" value="HELICASE SENATAXIN ISOFORM X1-RELATED"/>
    <property type="match status" value="1"/>
</dbReference>
<dbReference type="SUPFAM" id="SSF52540">
    <property type="entry name" value="P-loop containing nucleoside triphosphate hydrolases"/>
    <property type="match status" value="1"/>
</dbReference>
<dbReference type="InterPro" id="IPR014001">
    <property type="entry name" value="Helicase_ATP-bd"/>
</dbReference>
<protein>
    <submittedName>
        <fullName evidence="2">DNA helicase</fullName>
    </submittedName>
</protein>
<dbReference type="GO" id="GO:0004386">
    <property type="term" value="F:helicase activity"/>
    <property type="evidence" value="ECO:0007669"/>
    <property type="project" value="UniProtKB-KW"/>
</dbReference>
<evidence type="ECO:0000259" key="1">
    <source>
        <dbReference type="PROSITE" id="PS51192"/>
    </source>
</evidence>
<dbReference type="CDD" id="cd18808">
    <property type="entry name" value="SF1_C_Upf1"/>
    <property type="match status" value="1"/>
</dbReference>
<dbReference type="InterPro" id="IPR041679">
    <property type="entry name" value="DNA2/NAM7-like_C"/>
</dbReference>
<dbReference type="AlphaFoldDB" id="A0A6S6UEI0"/>
<keyword evidence="2" id="KW-0347">Helicase</keyword>
<gene>
    <name evidence="2" type="ORF">HELGO_WM20848</name>
</gene>
<organism evidence="2">
    <name type="scientific">uncultured Aureispira sp</name>
    <dbReference type="NCBI Taxonomy" id="1331704"/>
    <lineage>
        <taxon>Bacteria</taxon>
        <taxon>Pseudomonadati</taxon>
        <taxon>Bacteroidota</taxon>
        <taxon>Saprospiria</taxon>
        <taxon>Saprospirales</taxon>
        <taxon>Saprospiraceae</taxon>
        <taxon>Aureispira</taxon>
        <taxon>environmental samples</taxon>
    </lineage>
</organism>
<dbReference type="InterPro" id="IPR011604">
    <property type="entry name" value="PDDEXK-like_dom_sf"/>
</dbReference>
<dbReference type="Gene3D" id="3.90.320.10">
    <property type="match status" value="1"/>
</dbReference>
<dbReference type="InterPro" id="IPR041677">
    <property type="entry name" value="DNA2/NAM7_AAA_11"/>
</dbReference>
<dbReference type="Pfam" id="PF13086">
    <property type="entry name" value="AAA_11"/>
    <property type="match status" value="2"/>
</dbReference>
<evidence type="ECO:0000313" key="2">
    <source>
        <dbReference type="EMBL" id="CAA6826598.1"/>
    </source>
</evidence>
<dbReference type="EMBL" id="CACVAQ010000384">
    <property type="protein sequence ID" value="CAA6826598.1"/>
    <property type="molecule type" value="Genomic_DNA"/>
</dbReference>
<reference evidence="2" key="1">
    <citation type="submission" date="2020-01" db="EMBL/GenBank/DDBJ databases">
        <authorList>
            <person name="Meier V. D."/>
            <person name="Meier V D."/>
        </authorList>
    </citation>
    <scope>NUCLEOTIDE SEQUENCE</scope>
    <source>
        <strain evidence="2">HLG_WM_MAG_10</strain>
    </source>
</reference>
<dbReference type="Pfam" id="PF13087">
    <property type="entry name" value="AAA_12"/>
    <property type="match status" value="1"/>
</dbReference>
<accession>A0A6S6UEI0</accession>
<keyword evidence="2" id="KW-0067">ATP-binding</keyword>
<feature type="domain" description="Helicase ATP-binding" evidence="1">
    <location>
        <begin position="697"/>
        <end position="840"/>
    </location>
</feature>
<dbReference type="InterPro" id="IPR027417">
    <property type="entry name" value="P-loop_NTPase"/>
</dbReference>
<keyword evidence="2" id="KW-0378">Hydrolase</keyword>
<dbReference type="PANTHER" id="PTHR10887">
    <property type="entry name" value="DNA2/NAM7 HELICASE FAMILY"/>
    <property type="match status" value="1"/>
</dbReference>